<dbReference type="Proteomes" id="UP000468943">
    <property type="component" value="Unassembled WGS sequence"/>
</dbReference>
<evidence type="ECO:0000313" key="3">
    <source>
        <dbReference type="Proteomes" id="UP000468943"/>
    </source>
</evidence>
<keyword evidence="1" id="KW-0812">Transmembrane</keyword>
<keyword evidence="3" id="KW-1185">Reference proteome</keyword>
<reference evidence="2 3" key="1">
    <citation type="submission" date="2019-12" db="EMBL/GenBank/DDBJ databases">
        <title>Genomic-based taxomic classification of the family Erythrobacteraceae.</title>
        <authorList>
            <person name="Xu L."/>
        </authorList>
    </citation>
    <scope>NUCLEOTIDE SEQUENCE [LARGE SCALE GENOMIC DNA]</scope>
    <source>
        <strain evidence="2 3">JCM 17802</strain>
    </source>
</reference>
<accession>A0A6I4SLY4</accession>
<proteinExistence type="predicted"/>
<evidence type="ECO:0000256" key="1">
    <source>
        <dbReference type="SAM" id="Phobius"/>
    </source>
</evidence>
<gene>
    <name evidence="2" type="ORF">GRI36_08390</name>
</gene>
<keyword evidence="1" id="KW-1133">Transmembrane helix</keyword>
<comment type="caution">
    <text evidence="2">The sequence shown here is derived from an EMBL/GenBank/DDBJ whole genome shotgun (WGS) entry which is preliminary data.</text>
</comment>
<sequence length="68" mass="7327">MKSALVFYFLAALFLGFGGYMLIEAKPAAEAGEISTFEFVMRGAGPLIMALAMIFFARNVRAKSGNAE</sequence>
<dbReference type="AlphaFoldDB" id="A0A6I4SLY4"/>
<protein>
    <submittedName>
        <fullName evidence="2">Uncharacterized protein</fullName>
    </submittedName>
</protein>
<dbReference type="EMBL" id="WTYS01000001">
    <property type="protein sequence ID" value="MXO56901.1"/>
    <property type="molecule type" value="Genomic_DNA"/>
</dbReference>
<keyword evidence="1" id="KW-0472">Membrane</keyword>
<organism evidence="2 3">
    <name type="scientific">Pontixanthobacter gangjinensis</name>
    <dbReference type="NCBI Taxonomy" id="1028742"/>
    <lineage>
        <taxon>Bacteria</taxon>
        <taxon>Pseudomonadati</taxon>
        <taxon>Pseudomonadota</taxon>
        <taxon>Alphaproteobacteria</taxon>
        <taxon>Sphingomonadales</taxon>
        <taxon>Erythrobacteraceae</taxon>
        <taxon>Pontixanthobacter</taxon>
    </lineage>
</organism>
<feature type="transmembrane region" description="Helical" evidence="1">
    <location>
        <begin position="41"/>
        <end position="60"/>
    </location>
</feature>
<evidence type="ECO:0000313" key="2">
    <source>
        <dbReference type="EMBL" id="MXO56901.1"/>
    </source>
</evidence>
<dbReference type="RefSeq" id="WP_160598041.1">
    <property type="nucleotide sequence ID" value="NZ_WTYS01000001.1"/>
</dbReference>
<name>A0A6I4SLY4_9SPHN</name>